<gene>
    <name evidence="2" type="ORF">SKAU_G00256000</name>
</gene>
<dbReference type="EMBL" id="JAINUF010000009">
    <property type="protein sequence ID" value="KAJ8350470.1"/>
    <property type="molecule type" value="Genomic_DNA"/>
</dbReference>
<name>A0A9Q1F432_SYNKA</name>
<reference evidence="2" key="1">
    <citation type="journal article" date="2023" name="Science">
        <title>Genome structures resolve the early diversification of teleost fishes.</title>
        <authorList>
            <person name="Parey E."/>
            <person name="Louis A."/>
            <person name="Montfort J."/>
            <person name="Bouchez O."/>
            <person name="Roques C."/>
            <person name="Iampietro C."/>
            <person name="Lluch J."/>
            <person name="Castinel A."/>
            <person name="Donnadieu C."/>
            <person name="Desvignes T."/>
            <person name="Floi Bucao C."/>
            <person name="Jouanno E."/>
            <person name="Wen M."/>
            <person name="Mejri S."/>
            <person name="Dirks R."/>
            <person name="Jansen H."/>
            <person name="Henkel C."/>
            <person name="Chen W.J."/>
            <person name="Zahm M."/>
            <person name="Cabau C."/>
            <person name="Klopp C."/>
            <person name="Thompson A.W."/>
            <person name="Robinson-Rechavi M."/>
            <person name="Braasch I."/>
            <person name="Lecointre G."/>
            <person name="Bobe J."/>
            <person name="Postlethwait J.H."/>
            <person name="Berthelot C."/>
            <person name="Roest Crollius H."/>
            <person name="Guiguen Y."/>
        </authorList>
    </citation>
    <scope>NUCLEOTIDE SEQUENCE</scope>
    <source>
        <strain evidence="2">WJC10195</strain>
    </source>
</reference>
<keyword evidence="3" id="KW-1185">Reference proteome</keyword>
<accession>A0A9Q1F432</accession>
<proteinExistence type="predicted"/>
<organism evidence="2 3">
    <name type="scientific">Synaphobranchus kaupii</name>
    <name type="common">Kaup's arrowtooth eel</name>
    <dbReference type="NCBI Taxonomy" id="118154"/>
    <lineage>
        <taxon>Eukaryota</taxon>
        <taxon>Metazoa</taxon>
        <taxon>Chordata</taxon>
        <taxon>Craniata</taxon>
        <taxon>Vertebrata</taxon>
        <taxon>Euteleostomi</taxon>
        <taxon>Actinopterygii</taxon>
        <taxon>Neopterygii</taxon>
        <taxon>Teleostei</taxon>
        <taxon>Anguilliformes</taxon>
        <taxon>Synaphobranchidae</taxon>
        <taxon>Synaphobranchus</taxon>
    </lineage>
</organism>
<dbReference type="Proteomes" id="UP001152622">
    <property type="component" value="Chromosome 9"/>
</dbReference>
<sequence length="123" mass="13995">MQACKYSTGAPFIFLTAAHQDAQPKNPSAFYRRRDLGRREHFGKQMRGQREEGGMERGRERERHKLVASKKVTGYLDNITWGRLFRGALNVNVAVTPFLTKYIKHDETATALTMVLKGKKAAI</sequence>
<feature type="region of interest" description="Disordered" evidence="1">
    <location>
        <begin position="40"/>
        <end position="62"/>
    </location>
</feature>
<evidence type="ECO:0000313" key="3">
    <source>
        <dbReference type="Proteomes" id="UP001152622"/>
    </source>
</evidence>
<evidence type="ECO:0000256" key="1">
    <source>
        <dbReference type="SAM" id="MobiDB-lite"/>
    </source>
</evidence>
<evidence type="ECO:0000313" key="2">
    <source>
        <dbReference type="EMBL" id="KAJ8350470.1"/>
    </source>
</evidence>
<comment type="caution">
    <text evidence="2">The sequence shown here is derived from an EMBL/GenBank/DDBJ whole genome shotgun (WGS) entry which is preliminary data.</text>
</comment>
<dbReference type="AlphaFoldDB" id="A0A9Q1F432"/>
<protein>
    <submittedName>
        <fullName evidence="2">Uncharacterized protein</fullName>
    </submittedName>
</protein>